<dbReference type="PANTHER" id="PTHR21404:SF3">
    <property type="entry name" value="SMALL RNA 2'-O-METHYLTRANSFERASE"/>
    <property type="match status" value="1"/>
</dbReference>
<keyword evidence="9" id="KW-0694">RNA-binding</keyword>
<evidence type="ECO:0000256" key="2">
    <source>
        <dbReference type="ARBA" id="ARBA00009026"/>
    </source>
</evidence>
<dbReference type="Gramene" id="PSS23983">
    <property type="protein sequence ID" value="PSS23983"/>
    <property type="gene ID" value="CEY00_Acc08844"/>
</dbReference>
<evidence type="ECO:0000256" key="1">
    <source>
        <dbReference type="ARBA" id="ARBA00001946"/>
    </source>
</evidence>
<dbReference type="Gene3D" id="3.40.50.150">
    <property type="entry name" value="Vaccinia Virus protein VP39"/>
    <property type="match status" value="1"/>
</dbReference>
<dbReference type="OrthoDB" id="2154311at2759"/>
<evidence type="ECO:0000256" key="4">
    <source>
        <dbReference type="ARBA" id="ARBA00022603"/>
    </source>
</evidence>
<dbReference type="Proteomes" id="UP000241394">
    <property type="component" value="Chromosome LG8"/>
</dbReference>
<protein>
    <recommendedName>
        <fullName evidence="3">Small RNA 2'-O-methyltransferase</fullName>
        <ecNumber evidence="11">2.1.1.386</ecNumber>
    </recommendedName>
</protein>
<evidence type="ECO:0000256" key="11">
    <source>
        <dbReference type="ARBA" id="ARBA00035025"/>
    </source>
</evidence>
<dbReference type="STRING" id="1590841.A0A2R6R8V3"/>
<keyword evidence="6" id="KW-0949">S-adenosyl-L-methionine</keyword>
<evidence type="ECO:0000256" key="10">
    <source>
        <dbReference type="ARBA" id="ARBA00023158"/>
    </source>
</evidence>
<dbReference type="GO" id="GO:0005737">
    <property type="term" value="C:cytoplasm"/>
    <property type="evidence" value="ECO:0007669"/>
    <property type="project" value="TreeGrafter"/>
</dbReference>
<dbReference type="GO" id="GO:0001510">
    <property type="term" value="P:RNA methylation"/>
    <property type="evidence" value="ECO:0007669"/>
    <property type="project" value="InterPro"/>
</dbReference>
<dbReference type="GO" id="GO:0005634">
    <property type="term" value="C:nucleus"/>
    <property type="evidence" value="ECO:0007669"/>
    <property type="project" value="TreeGrafter"/>
</dbReference>
<evidence type="ECO:0000256" key="12">
    <source>
        <dbReference type="ARBA" id="ARBA00048418"/>
    </source>
</evidence>
<comment type="cofactor">
    <cofactor evidence="1">
        <name>Mg(2+)</name>
        <dbReference type="ChEBI" id="CHEBI:18420"/>
    </cofactor>
</comment>
<proteinExistence type="inferred from homology"/>
<reference evidence="13 14" key="1">
    <citation type="submission" date="2017-07" db="EMBL/GenBank/DDBJ databases">
        <title>An improved, manually edited Actinidia chinensis var. chinensis (kiwifruit) genome highlights the challenges associated with draft genomes and gene prediction in plants.</title>
        <authorList>
            <person name="Pilkington S."/>
            <person name="Crowhurst R."/>
            <person name="Hilario E."/>
            <person name="Nardozza S."/>
            <person name="Fraser L."/>
            <person name="Peng Y."/>
            <person name="Gunaseelan K."/>
            <person name="Simpson R."/>
            <person name="Tahir J."/>
            <person name="Deroles S."/>
            <person name="Templeton K."/>
            <person name="Luo Z."/>
            <person name="Davy M."/>
            <person name="Cheng C."/>
            <person name="Mcneilage M."/>
            <person name="Scaglione D."/>
            <person name="Liu Y."/>
            <person name="Zhang Q."/>
            <person name="Datson P."/>
            <person name="De Silva N."/>
            <person name="Gardiner S."/>
            <person name="Bassett H."/>
            <person name="Chagne D."/>
            <person name="Mccallum J."/>
            <person name="Dzierzon H."/>
            <person name="Deng C."/>
            <person name="Wang Y.-Y."/>
            <person name="Barron N."/>
            <person name="Manako K."/>
            <person name="Bowen J."/>
            <person name="Foster T."/>
            <person name="Erridge Z."/>
            <person name="Tiffin H."/>
            <person name="Waite C."/>
            <person name="Davies K."/>
            <person name="Grierson E."/>
            <person name="Laing W."/>
            <person name="Kirk R."/>
            <person name="Chen X."/>
            <person name="Wood M."/>
            <person name="Montefiori M."/>
            <person name="Brummell D."/>
            <person name="Schwinn K."/>
            <person name="Catanach A."/>
            <person name="Fullerton C."/>
            <person name="Li D."/>
            <person name="Meiyalaghan S."/>
            <person name="Nieuwenhuizen N."/>
            <person name="Read N."/>
            <person name="Prakash R."/>
            <person name="Hunter D."/>
            <person name="Zhang H."/>
            <person name="Mckenzie M."/>
            <person name="Knabel M."/>
            <person name="Harris A."/>
            <person name="Allan A."/>
            <person name="Chen A."/>
            <person name="Janssen B."/>
            <person name="Plunkett B."/>
            <person name="Dwamena C."/>
            <person name="Voogd C."/>
            <person name="Leif D."/>
            <person name="Lafferty D."/>
            <person name="Souleyre E."/>
            <person name="Varkonyi-Gasic E."/>
            <person name="Gambi F."/>
            <person name="Hanley J."/>
            <person name="Yao J.-L."/>
            <person name="Cheung J."/>
            <person name="David K."/>
            <person name="Warren B."/>
            <person name="Marsh K."/>
            <person name="Snowden K."/>
            <person name="Lin-Wang K."/>
            <person name="Brian L."/>
            <person name="Martinez-Sanchez M."/>
            <person name="Wang M."/>
            <person name="Ileperuma N."/>
            <person name="Macnee N."/>
            <person name="Campin R."/>
            <person name="Mcatee P."/>
            <person name="Drummond R."/>
            <person name="Espley R."/>
            <person name="Ireland H."/>
            <person name="Wu R."/>
            <person name="Atkinson R."/>
            <person name="Karunairetnam S."/>
            <person name="Bulley S."/>
            <person name="Chunkath S."/>
            <person name="Hanley Z."/>
            <person name="Storey R."/>
            <person name="Thrimawithana A."/>
            <person name="Thomson S."/>
            <person name="David C."/>
            <person name="Testolin R."/>
        </authorList>
    </citation>
    <scope>NUCLEOTIDE SEQUENCE [LARGE SCALE GENOMIC DNA]</scope>
    <source>
        <strain evidence="14">cv. Red5</strain>
        <tissue evidence="13">Young leaf</tissue>
    </source>
</reference>
<reference evidence="14" key="2">
    <citation type="journal article" date="2018" name="BMC Genomics">
        <title>A manually annotated Actinidia chinensis var. chinensis (kiwifruit) genome highlights the challenges associated with draft genomes and gene prediction in plants.</title>
        <authorList>
            <person name="Pilkington S.M."/>
            <person name="Crowhurst R."/>
            <person name="Hilario E."/>
            <person name="Nardozza S."/>
            <person name="Fraser L."/>
            <person name="Peng Y."/>
            <person name="Gunaseelan K."/>
            <person name="Simpson R."/>
            <person name="Tahir J."/>
            <person name="Deroles S.C."/>
            <person name="Templeton K."/>
            <person name="Luo Z."/>
            <person name="Davy M."/>
            <person name="Cheng C."/>
            <person name="McNeilage M."/>
            <person name="Scaglione D."/>
            <person name="Liu Y."/>
            <person name="Zhang Q."/>
            <person name="Datson P."/>
            <person name="De Silva N."/>
            <person name="Gardiner S.E."/>
            <person name="Bassett H."/>
            <person name="Chagne D."/>
            <person name="McCallum J."/>
            <person name="Dzierzon H."/>
            <person name="Deng C."/>
            <person name="Wang Y.Y."/>
            <person name="Barron L."/>
            <person name="Manako K."/>
            <person name="Bowen J."/>
            <person name="Foster T.M."/>
            <person name="Erridge Z.A."/>
            <person name="Tiffin H."/>
            <person name="Waite C.N."/>
            <person name="Davies K.M."/>
            <person name="Grierson E.P."/>
            <person name="Laing W.A."/>
            <person name="Kirk R."/>
            <person name="Chen X."/>
            <person name="Wood M."/>
            <person name="Montefiori M."/>
            <person name="Brummell D.A."/>
            <person name="Schwinn K.E."/>
            <person name="Catanach A."/>
            <person name="Fullerton C."/>
            <person name="Li D."/>
            <person name="Meiyalaghan S."/>
            <person name="Nieuwenhuizen N."/>
            <person name="Read N."/>
            <person name="Prakash R."/>
            <person name="Hunter D."/>
            <person name="Zhang H."/>
            <person name="McKenzie M."/>
            <person name="Knabel M."/>
            <person name="Harris A."/>
            <person name="Allan A.C."/>
            <person name="Gleave A."/>
            <person name="Chen A."/>
            <person name="Janssen B.J."/>
            <person name="Plunkett B."/>
            <person name="Ampomah-Dwamena C."/>
            <person name="Voogd C."/>
            <person name="Leif D."/>
            <person name="Lafferty D."/>
            <person name="Souleyre E.J.F."/>
            <person name="Varkonyi-Gasic E."/>
            <person name="Gambi F."/>
            <person name="Hanley J."/>
            <person name="Yao J.L."/>
            <person name="Cheung J."/>
            <person name="David K.M."/>
            <person name="Warren B."/>
            <person name="Marsh K."/>
            <person name="Snowden K.C."/>
            <person name="Lin-Wang K."/>
            <person name="Brian L."/>
            <person name="Martinez-Sanchez M."/>
            <person name="Wang M."/>
            <person name="Ileperuma N."/>
            <person name="Macnee N."/>
            <person name="Campin R."/>
            <person name="McAtee P."/>
            <person name="Drummond R.S.M."/>
            <person name="Espley R.V."/>
            <person name="Ireland H.S."/>
            <person name="Wu R."/>
            <person name="Atkinson R.G."/>
            <person name="Karunairetnam S."/>
            <person name="Bulley S."/>
            <person name="Chunkath S."/>
            <person name="Hanley Z."/>
            <person name="Storey R."/>
            <person name="Thrimawithana A.H."/>
            <person name="Thomson S."/>
            <person name="David C."/>
            <person name="Testolin R."/>
            <person name="Huang H."/>
            <person name="Hellens R.P."/>
            <person name="Schaffer R.J."/>
        </authorList>
    </citation>
    <scope>NUCLEOTIDE SEQUENCE [LARGE SCALE GENOMIC DNA]</scope>
    <source>
        <strain evidence="14">cv. Red5</strain>
    </source>
</reference>
<evidence type="ECO:0000256" key="5">
    <source>
        <dbReference type="ARBA" id="ARBA00022679"/>
    </source>
</evidence>
<dbReference type="EMBL" id="NKQK01000008">
    <property type="protein sequence ID" value="PSS23983.1"/>
    <property type="molecule type" value="Genomic_DNA"/>
</dbReference>
<keyword evidence="7" id="KW-0479">Metal-binding</keyword>
<gene>
    <name evidence="13" type="ORF">CEY00_Acc08844</name>
</gene>
<evidence type="ECO:0000256" key="3">
    <source>
        <dbReference type="ARBA" id="ARBA00021330"/>
    </source>
</evidence>
<dbReference type="PANTHER" id="PTHR21404">
    <property type="entry name" value="HEN1"/>
    <property type="match status" value="1"/>
</dbReference>
<evidence type="ECO:0000256" key="9">
    <source>
        <dbReference type="ARBA" id="ARBA00022884"/>
    </source>
</evidence>
<keyword evidence="4 13" id="KW-0489">Methyltransferase</keyword>
<dbReference type="AlphaFoldDB" id="A0A2R6R8V3"/>
<evidence type="ECO:0000256" key="7">
    <source>
        <dbReference type="ARBA" id="ARBA00022723"/>
    </source>
</evidence>
<comment type="caution">
    <text evidence="13">The sequence shown here is derived from an EMBL/GenBank/DDBJ whole genome shotgun (WGS) entry which is preliminary data.</text>
</comment>
<keyword evidence="8" id="KW-0460">Magnesium</keyword>
<dbReference type="GO" id="GO:0030422">
    <property type="term" value="P:siRNA processing"/>
    <property type="evidence" value="ECO:0007669"/>
    <property type="project" value="TreeGrafter"/>
</dbReference>
<keyword evidence="5 13" id="KW-0808">Transferase</keyword>
<dbReference type="InParanoid" id="A0A2R6R8V3"/>
<name>A0A2R6R8V3_ACTCC</name>
<comment type="catalytic activity">
    <reaction evidence="12">
        <text>small RNA 3'-end nucleotide + S-adenosyl-L-methionine = small RNA 3'-end 2'-O-methylnucleotide + S-adenosyl-L-homocysteine + H(+)</text>
        <dbReference type="Rhea" id="RHEA:37887"/>
        <dbReference type="Rhea" id="RHEA-COMP:10415"/>
        <dbReference type="Rhea" id="RHEA-COMP:10416"/>
        <dbReference type="ChEBI" id="CHEBI:15378"/>
        <dbReference type="ChEBI" id="CHEBI:57856"/>
        <dbReference type="ChEBI" id="CHEBI:59789"/>
        <dbReference type="ChEBI" id="CHEBI:74896"/>
        <dbReference type="ChEBI" id="CHEBI:74898"/>
        <dbReference type="EC" id="2.1.1.386"/>
    </reaction>
</comment>
<keyword evidence="14" id="KW-1185">Reference proteome</keyword>
<dbReference type="EC" id="2.1.1.386" evidence="11"/>
<keyword evidence="10" id="KW-0943">RNA-mediated gene silencing</keyword>
<evidence type="ECO:0000256" key="6">
    <source>
        <dbReference type="ARBA" id="ARBA00022691"/>
    </source>
</evidence>
<dbReference type="GO" id="GO:0046872">
    <property type="term" value="F:metal ion binding"/>
    <property type="evidence" value="ECO:0007669"/>
    <property type="project" value="UniProtKB-KW"/>
</dbReference>
<sequence>MWLWKFVGFFVSNPNSLEKLVGVHISQKGLARAAKILHPKLSTSSDATAPSKIIKSVLLFLGSITVFDLRLYGFDIGTFLEVIEYMEEDEAHLFGAKFFLSKDSNRLHSKL</sequence>
<evidence type="ECO:0000313" key="14">
    <source>
        <dbReference type="Proteomes" id="UP000241394"/>
    </source>
</evidence>
<dbReference type="InterPro" id="IPR026610">
    <property type="entry name" value="Hen1"/>
</dbReference>
<comment type="similarity">
    <text evidence="2">Belongs to the methyltransferase superfamily. HEN1 family.</text>
</comment>
<dbReference type="GO" id="GO:0003723">
    <property type="term" value="F:RNA binding"/>
    <property type="evidence" value="ECO:0007669"/>
    <property type="project" value="UniProtKB-KW"/>
</dbReference>
<accession>A0A2R6R8V3</accession>
<organism evidence="13 14">
    <name type="scientific">Actinidia chinensis var. chinensis</name>
    <name type="common">Chinese soft-hair kiwi</name>
    <dbReference type="NCBI Taxonomy" id="1590841"/>
    <lineage>
        <taxon>Eukaryota</taxon>
        <taxon>Viridiplantae</taxon>
        <taxon>Streptophyta</taxon>
        <taxon>Embryophyta</taxon>
        <taxon>Tracheophyta</taxon>
        <taxon>Spermatophyta</taxon>
        <taxon>Magnoliopsida</taxon>
        <taxon>eudicotyledons</taxon>
        <taxon>Gunneridae</taxon>
        <taxon>Pentapetalae</taxon>
        <taxon>asterids</taxon>
        <taxon>Ericales</taxon>
        <taxon>Actinidiaceae</taxon>
        <taxon>Actinidia</taxon>
    </lineage>
</organism>
<evidence type="ECO:0000256" key="8">
    <source>
        <dbReference type="ARBA" id="ARBA00022842"/>
    </source>
</evidence>
<evidence type="ECO:0000313" key="13">
    <source>
        <dbReference type="EMBL" id="PSS23983.1"/>
    </source>
</evidence>
<dbReference type="GO" id="GO:0090486">
    <property type="term" value="F:small RNA 2'-O-methyltransferase activity"/>
    <property type="evidence" value="ECO:0007669"/>
    <property type="project" value="UniProtKB-EC"/>
</dbReference>
<dbReference type="InterPro" id="IPR029063">
    <property type="entry name" value="SAM-dependent_MTases_sf"/>
</dbReference>